<protein>
    <recommendedName>
        <fullName evidence="1">CHK kinase-like domain-containing protein</fullName>
    </recommendedName>
</protein>
<keyword evidence="3" id="KW-1185">Reference proteome</keyword>
<dbReference type="InParanoid" id="A0A7R8V2X2"/>
<dbReference type="PANTHER" id="PTHR11012:SF13">
    <property type="entry name" value="CHK KINASE-LIKE DOMAIN-CONTAINING PROTEIN-RELATED"/>
    <property type="match status" value="1"/>
</dbReference>
<dbReference type="EMBL" id="LR899014">
    <property type="protein sequence ID" value="CAD7091876.1"/>
    <property type="molecule type" value="Genomic_DNA"/>
</dbReference>
<evidence type="ECO:0000313" key="2">
    <source>
        <dbReference type="EMBL" id="CAD7091876.1"/>
    </source>
</evidence>
<accession>A0A7R8V2X2</accession>
<organism evidence="2 3">
    <name type="scientific">Hermetia illucens</name>
    <name type="common">Black soldier fly</name>
    <dbReference type="NCBI Taxonomy" id="343691"/>
    <lineage>
        <taxon>Eukaryota</taxon>
        <taxon>Metazoa</taxon>
        <taxon>Ecdysozoa</taxon>
        <taxon>Arthropoda</taxon>
        <taxon>Hexapoda</taxon>
        <taxon>Insecta</taxon>
        <taxon>Pterygota</taxon>
        <taxon>Neoptera</taxon>
        <taxon>Endopterygota</taxon>
        <taxon>Diptera</taxon>
        <taxon>Brachycera</taxon>
        <taxon>Stratiomyomorpha</taxon>
        <taxon>Stratiomyidae</taxon>
        <taxon>Hermetiinae</taxon>
        <taxon>Hermetia</taxon>
    </lineage>
</organism>
<dbReference type="Pfam" id="PF02958">
    <property type="entry name" value="EcKL"/>
    <property type="match status" value="1"/>
</dbReference>
<proteinExistence type="predicted"/>
<dbReference type="AlphaFoldDB" id="A0A7R8V2X2"/>
<evidence type="ECO:0000259" key="1">
    <source>
        <dbReference type="SMART" id="SM00587"/>
    </source>
</evidence>
<name>A0A7R8V2X2_HERIL</name>
<gene>
    <name evidence="2" type="ORF">HERILL_LOCUS14274</name>
</gene>
<dbReference type="InterPro" id="IPR011009">
    <property type="entry name" value="Kinase-like_dom_sf"/>
</dbReference>
<feature type="domain" description="CHK kinase-like" evidence="1">
    <location>
        <begin position="140"/>
        <end position="331"/>
    </location>
</feature>
<dbReference type="InterPro" id="IPR004119">
    <property type="entry name" value="EcKL"/>
</dbReference>
<dbReference type="Proteomes" id="UP000594454">
    <property type="component" value="Chromosome 6"/>
</dbReference>
<dbReference type="InterPro" id="IPR015897">
    <property type="entry name" value="CHK_kinase-like"/>
</dbReference>
<evidence type="ECO:0000313" key="3">
    <source>
        <dbReference type="Proteomes" id="UP000594454"/>
    </source>
</evidence>
<dbReference type="OMA" id="NYAPCFL"/>
<dbReference type="PANTHER" id="PTHR11012">
    <property type="entry name" value="PROTEIN KINASE-LIKE DOMAIN-CONTAINING"/>
    <property type="match status" value="1"/>
</dbReference>
<dbReference type="Gene3D" id="3.90.1200.10">
    <property type="match status" value="1"/>
</dbReference>
<dbReference type="OrthoDB" id="411145at2759"/>
<reference evidence="2 3" key="1">
    <citation type="submission" date="2020-11" db="EMBL/GenBank/DDBJ databases">
        <authorList>
            <person name="Wallbank WR R."/>
            <person name="Pardo Diaz C."/>
            <person name="Kozak K."/>
            <person name="Martin S."/>
            <person name="Jiggins C."/>
            <person name="Moest M."/>
            <person name="Warren A I."/>
            <person name="Generalovic N T."/>
            <person name="Byers J.R.P. K."/>
            <person name="Montejo-Kovacevich G."/>
            <person name="Yen C E."/>
        </authorList>
    </citation>
    <scope>NUCLEOTIDE SEQUENCE [LARGE SCALE GENOMIC DNA]</scope>
</reference>
<sequence>MPCSIVEESSNKPSWLSEQYVQDALRKYIKDNSLEIVKLEIVPASSKGDNYCGVMTRVRVQFTSDECKGIQSGSYVLKSTLEDAADSIATNVMEEYNIYNHELEMYGTIFPKFRDILATIGYREDLVPRTVTIDYDHKSIFFEDLTARGFLMPNVKKGFNAEHAKMILSKVAKMHAASVLLDQENPKMCRKFDRGIFNKHNQGFTPFFAGNFEVCARMVRDWEGYEVYGEKLMKLVPKFMEYGTRAMEPRKHHFNVLTHGDLWCNNTMFKYNDKGEPVDVVLLDFQFSCWASPTVDLHYFLNSSLVEDLRFNHIEEFVHFYYLNLRKTLEDLAFQGKIPTLQQFWMEYMETAFYALFTLTITQPVMLNEIVEDASLNRFLEGNTEKSMQLRYAIFSNPKVQDNLRRLLPVFDRRGLLDLQS</sequence>
<dbReference type="SUPFAM" id="SSF56112">
    <property type="entry name" value="Protein kinase-like (PK-like)"/>
    <property type="match status" value="1"/>
</dbReference>
<dbReference type="SMART" id="SM00587">
    <property type="entry name" value="CHK"/>
    <property type="match status" value="1"/>
</dbReference>